<sequence>MDGNAQLKLAQDFIQYTGRSVFLTGKAGTGKTTFLHNLKRNSPKRMAIVAPTGVAAINAGGVTIHSFFQMPFGPIVPESQADGGKQPYNKRFGKEKINLIKSLDLLVIDEISMVRADTLDGIDETLRRYKNPSLPFGGIQLLMIGDLHQLSPVVKDDDWKILKDFYSDLYFFSSRAYQKCMPVCIELTHIYRQSDTHFIDLLNRVRENKTDKDLLDCLNQRYIPGFTPDSGDNYITLTTHNHSANDLNRSKLAQIAGKSRYFSASVKDEFPEYAYPTDVELELKSGAQVMFVKNDISRERLYYNGKIGTITHFDKDTIYVKCPGDTREIEVKPVEWQNMKYELNQDTKEVDEKVIGSFTQFPLKLAWAITIHKSQGLTFERAIIDANAAFAHGQVYVALSRCKSFEGLVLSSPIGYNSIKTDSTVSSFTQNANGDVPCNEQLDQSRRAFQKSLLFNLFDFTEVQTSFFRCKRLAEEHDSVLAPGLTDTLNAVKDGIENQIYSVAASFKGQLTRLMDQEELPEENEVLQERVKKGAAYFSGKIEDVIYIPLQKTIVETDNKAVKKSVSEALQRLKKDVFVKLSVMKVSLNGFDTSGYLKARADAEIDFSSEPAKAQGAQQKLTTADVPHVKLYEKLRRWRNALAAENNVPVYIVLPQKTLVELVTKLPRTMKELEKAKGIGKTKTQHYGPELLDIINTYCLKEGIGAPAEEGAFSTEEPQKPKVNTRDVSLRLFREGRSVREIAAERGFAVSTIEGHLTDFIGTGDISIEQFVTKEKLDAITEYLESAKPASLSEAKAAMGEDYSYMELKAVTRHLQFLSAGLVN</sequence>
<dbReference type="InterPro" id="IPR029491">
    <property type="entry name" value="Helicase_HTH"/>
</dbReference>
<dbReference type="Gene3D" id="3.40.50.300">
    <property type="entry name" value="P-loop containing nucleotide triphosphate hydrolases"/>
    <property type="match status" value="2"/>
</dbReference>
<dbReference type="SUPFAM" id="SSF52540">
    <property type="entry name" value="P-loop containing nucleoside triphosphate hydrolases"/>
    <property type="match status" value="2"/>
</dbReference>
<dbReference type="GO" id="GO:0000723">
    <property type="term" value="P:telomere maintenance"/>
    <property type="evidence" value="ECO:0007669"/>
    <property type="project" value="InterPro"/>
</dbReference>
<keyword evidence="2" id="KW-0547">Nucleotide-binding</keyword>
<proteinExistence type="predicted"/>
<dbReference type="AlphaFoldDB" id="A0A2U2PDJ1"/>
<dbReference type="InterPro" id="IPR003593">
    <property type="entry name" value="AAA+_ATPase"/>
</dbReference>
<dbReference type="Gene3D" id="1.10.150.80">
    <property type="entry name" value="HRDC domain"/>
    <property type="match status" value="1"/>
</dbReference>
<organism evidence="2 3">
    <name type="scientific">Pararcticibacter amylolyticus</name>
    <dbReference type="NCBI Taxonomy" id="2173175"/>
    <lineage>
        <taxon>Bacteria</taxon>
        <taxon>Pseudomonadati</taxon>
        <taxon>Bacteroidota</taxon>
        <taxon>Sphingobacteriia</taxon>
        <taxon>Sphingobacteriales</taxon>
        <taxon>Sphingobacteriaceae</taxon>
        <taxon>Pararcticibacter</taxon>
    </lineage>
</organism>
<dbReference type="GO" id="GO:0006281">
    <property type="term" value="P:DNA repair"/>
    <property type="evidence" value="ECO:0007669"/>
    <property type="project" value="InterPro"/>
</dbReference>
<dbReference type="RefSeq" id="WP_109417011.1">
    <property type="nucleotide sequence ID" value="NZ_QEAS01000014.1"/>
</dbReference>
<dbReference type="PANTHER" id="PTHR47642:SF5">
    <property type="entry name" value="ATP-DEPENDENT DNA HELICASE"/>
    <property type="match status" value="1"/>
</dbReference>
<accession>A0A2U2PDJ1</accession>
<dbReference type="SMART" id="SM00341">
    <property type="entry name" value="HRDC"/>
    <property type="match status" value="1"/>
</dbReference>
<keyword evidence="2" id="KW-0378">Hydrolase</keyword>
<dbReference type="FunFam" id="3.40.50.300:FF:001498">
    <property type="entry name" value="ATP-dependent DNA helicase"/>
    <property type="match status" value="1"/>
</dbReference>
<dbReference type="InterPro" id="IPR010285">
    <property type="entry name" value="DNA_helicase_pif1-like_DEAD"/>
</dbReference>
<dbReference type="InterPro" id="IPR002121">
    <property type="entry name" value="HRDC_dom"/>
</dbReference>
<evidence type="ECO:0000313" key="2">
    <source>
        <dbReference type="EMBL" id="PWG79468.1"/>
    </source>
</evidence>
<dbReference type="GO" id="GO:0003678">
    <property type="term" value="F:DNA helicase activity"/>
    <property type="evidence" value="ECO:0007669"/>
    <property type="project" value="InterPro"/>
</dbReference>
<dbReference type="SMART" id="SM00382">
    <property type="entry name" value="AAA"/>
    <property type="match status" value="1"/>
</dbReference>
<dbReference type="EMBL" id="QEAS01000014">
    <property type="protein sequence ID" value="PWG79468.1"/>
    <property type="molecule type" value="Genomic_DNA"/>
</dbReference>
<dbReference type="CDD" id="cd18809">
    <property type="entry name" value="SF1_C_RecD"/>
    <property type="match status" value="1"/>
</dbReference>
<dbReference type="Gene3D" id="2.30.30.940">
    <property type="match status" value="1"/>
</dbReference>
<protein>
    <submittedName>
        <fullName evidence="2">Helicase</fullName>
    </submittedName>
</protein>
<name>A0A2U2PDJ1_9SPHI</name>
<comment type="caution">
    <text evidence="2">The sequence shown here is derived from an EMBL/GenBank/DDBJ whole genome shotgun (WGS) entry which is preliminary data.</text>
</comment>
<dbReference type="InterPro" id="IPR051055">
    <property type="entry name" value="PIF1_helicase"/>
</dbReference>
<reference evidence="2 3" key="1">
    <citation type="submission" date="2018-04" db="EMBL/GenBank/DDBJ databases">
        <title>Pedobacter chongqingensis sp. nov., isolated from a rottenly hemp rope.</title>
        <authorList>
            <person name="Cai Y."/>
        </authorList>
    </citation>
    <scope>NUCLEOTIDE SEQUENCE [LARGE SCALE GENOMIC DNA]</scope>
    <source>
        <strain evidence="2 3">FJ4-8</strain>
    </source>
</reference>
<evidence type="ECO:0000259" key="1">
    <source>
        <dbReference type="PROSITE" id="PS50967"/>
    </source>
</evidence>
<dbReference type="InterPro" id="IPR027417">
    <property type="entry name" value="P-loop_NTPase"/>
</dbReference>
<keyword evidence="3" id="KW-1185">Reference proteome</keyword>
<dbReference type="PANTHER" id="PTHR47642">
    <property type="entry name" value="ATP-DEPENDENT DNA HELICASE"/>
    <property type="match status" value="1"/>
</dbReference>
<keyword evidence="2" id="KW-0067">ATP-binding</keyword>
<dbReference type="OrthoDB" id="9763659at2"/>
<keyword evidence="2" id="KW-0347">Helicase</keyword>
<dbReference type="Pfam" id="PF05970">
    <property type="entry name" value="PIF1"/>
    <property type="match status" value="1"/>
</dbReference>
<dbReference type="Pfam" id="PF00570">
    <property type="entry name" value="HRDC"/>
    <property type="match status" value="1"/>
</dbReference>
<dbReference type="PROSITE" id="PS50967">
    <property type="entry name" value="HRDC"/>
    <property type="match status" value="1"/>
</dbReference>
<dbReference type="SUPFAM" id="SSF47819">
    <property type="entry name" value="HRDC-like"/>
    <property type="match status" value="1"/>
</dbReference>
<dbReference type="Pfam" id="PF14493">
    <property type="entry name" value="HTH_40"/>
    <property type="match status" value="1"/>
</dbReference>
<dbReference type="Proteomes" id="UP000245647">
    <property type="component" value="Unassembled WGS sequence"/>
</dbReference>
<dbReference type="InterPro" id="IPR044876">
    <property type="entry name" value="HRDC_dom_sf"/>
</dbReference>
<gene>
    <name evidence="2" type="ORF">DDR33_17075</name>
</gene>
<dbReference type="GO" id="GO:0003676">
    <property type="term" value="F:nucleic acid binding"/>
    <property type="evidence" value="ECO:0007669"/>
    <property type="project" value="InterPro"/>
</dbReference>
<feature type="domain" description="HRDC" evidence="1">
    <location>
        <begin position="625"/>
        <end position="705"/>
    </location>
</feature>
<dbReference type="InterPro" id="IPR010997">
    <property type="entry name" value="HRDC-like_sf"/>
</dbReference>
<dbReference type="GO" id="GO:0000166">
    <property type="term" value="F:nucleotide binding"/>
    <property type="evidence" value="ECO:0007669"/>
    <property type="project" value="InterPro"/>
</dbReference>
<evidence type="ECO:0000313" key="3">
    <source>
        <dbReference type="Proteomes" id="UP000245647"/>
    </source>
</evidence>